<dbReference type="GO" id="GO:0003723">
    <property type="term" value="F:RNA binding"/>
    <property type="evidence" value="ECO:0007669"/>
    <property type="project" value="InterPro"/>
</dbReference>
<dbReference type="InterPro" id="IPR002478">
    <property type="entry name" value="PUA"/>
</dbReference>
<dbReference type="PROSITE" id="PS50890">
    <property type="entry name" value="PUA"/>
    <property type="match status" value="1"/>
</dbReference>
<evidence type="ECO:0000313" key="2">
    <source>
        <dbReference type="EMBL" id="HGT83590.1"/>
    </source>
</evidence>
<dbReference type="InterPro" id="IPR015947">
    <property type="entry name" value="PUA-like_sf"/>
</dbReference>
<dbReference type="Gene3D" id="3.10.400.20">
    <property type="match status" value="1"/>
</dbReference>
<dbReference type="SUPFAM" id="SSF88697">
    <property type="entry name" value="PUA domain-like"/>
    <property type="match status" value="1"/>
</dbReference>
<organism evidence="2">
    <name type="scientific">Archaeoglobus fulgidus</name>
    <dbReference type="NCBI Taxonomy" id="2234"/>
    <lineage>
        <taxon>Archaea</taxon>
        <taxon>Methanobacteriati</taxon>
        <taxon>Methanobacteriota</taxon>
        <taxon>Archaeoglobi</taxon>
        <taxon>Archaeoglobales</taxon>
        <taxon>Archaeoglobaceae</taxon>
        <taxon>Archaeoglobus</taxon>
    </lineage>
</organism>
<dbReference type="PANTHER" id="PTHR22798:SF0">
    <property type="entry name" value="MALIGNANT T-CELL-AMPLIFIED SEQUENCE 1"/>
    <property type="match status" value="1"/>
</dbReference>
<dbReference type="NCBIfam" id="TIGR00451">
    <property type="entry name" value="unchar_dom_2"/>
    <property type="match status" value="1"/>
</dbReference>
<dbReference type="SMART" id="SM00359">
    <property type="entry name" value="PUA"/>
    <property type="match status" value="1"/>
</dbReference>
<dbReference type="PIRSF" id="PIRSF005067">
    <property type="entry name" value="Tma_RNA-bind_prd"/>
    <property type="match status" value="1"/>
</dbReference>
<proteinExistence type="predicted"/>
<dbReference type="InterPro" id="IPR004521">
    <property type="entry name" value="Uncharacterised_CHP00451"/>
</dbReference>
<dbReference type="Pfam" id="PF09183">
    <property type="entry name" value="DUF1947"/>
    <property type="match status" value="1"/>
</dbReference>
<comment type="caution">
    <text evidence="2">The sequence shown here is derived from an EMBL/GenBank/DDBJ whole genome shotgun (WGS) entry which is preliminary data.</text>
</comment>
<reference evidence="2" key="1">
    <citation type="journal article" date="2020" name="mSystems">
        <title>Genome- and Community-Level Interaction Insights into Carbon Utilization and Element Cycling Functions of Hydrothermarchaeota in Hydrothermal Sediment.</title>
        <authorList>
            <person name="Zhou Z."/>
            <person name="Liu Y."/>
            <person name="Xu W."/>
            <person name="Pan J."/>
            <person name="Luo Z.H."/>
            <person name="Li M."/>
        </authorList>
    </citation>
    <scope>NUCLEOTIDE SEQUENCE [LARGE SCALE GENOMIC DNA]</scope>
    <source>
        <strain evidence="2">SpSt-587</strain>
    </source>
</reference>
<sequence length="158" mass="17913">MQRKKLRKKESKEISRIVQETAGIAIEGEMEVLDFGELRIILVNGEPLLMEFQKRYYVSVYGAIKLKPEKFKVVVDSGAMEFIMNGADVMKPGIVSADPRIKENDFVYVTVEPKDVPIAVGIALCNAQDMKGKGKAVKNLHHVKDKIWRDLVERKLIL</sequence>
<dbReference type="AlphaFoldDB" id="A0A7J3M598"/>
<dbReference type="EMBL" id="DSYZ01000142">
    <property type="protein sequence ID" value="HGT83590.1"/>
    <property type="molecule type" value="Genomic_DNA"/>
</dbReference>
<protein>
    <submittedName>
        <fullName evidence="2">Pseudouridine synthase</fullName>
    </submittedName>
</protein>
<gene>
    <name evidence="2" type="ORF">ENT52_07705</name>
</gene>
<dbReference type="InterPro" id="IPR016437">
    <property type="entry name" value="MCT-1/Tma20"/>
</dbReference>
<dbReference type="Pfam" id="PF01472">
    <property type="entry name" value="PUA"/>
    <property type="match status" value="1"/>
</dbReference>
<dbReference type="InterPro" id="IPR022430">
    <property type="entry name" value="CHP03684"/>
</dbReference>
<accession>A0A7J3M598</accession>
<feature type="domain" description="PUA" evidence="1">
    <location>
        <begin position="71"/>
        <end position="144"/>
    </location>
</feature>
<evidence type="ECO:0000259" key="1">
    <source>
        <dbReference type="SMART" id="SM00359"/>
    </source>
</evidence>
<dbReference type="PANTHER" id="PTHR22798">
    <property type="entry name" value="MCT-1 PROTEIN"/>
    <property type="match status" value="1"/>
</dbReference>
<dbReference type="CDD" id="cd21154">
    <property type="entry name" value="PUA_MJ1432-like"/>
    <property type="match status" value="1"/>
</dbReference>
<name>A0A7J3M598_ARCFL</name>
<dbReference type="GO" id="GO:0001731">
    <property type="term" value="P:formation of translation preinitiation complex"/>
    <property type="evidence" value="ECO:0007669"/>
    <property type="project" value="TreeGrafter"/>
</dbReference>
<dbReference type="InterPro" id="IPR015266">
    <property type="entry name" value="DUF1947"/>
</dbReference>
<dbReference type="NCBIfam" id="TIGR03684">
    <property type="entry name" value="arCOG00985"/>
    <property type="match status" value="1"/>
</dbReference>